<dbReference type="GO" id="GO:0003677">
    <property type="term" value="F:DNA binding"/>
    <property type="evidence" value="ECO:0007669"/>
    <property type="project" value="UniProtKB-KW"/>
</dbReference>
<dbReference type="Proteomes" id="UP000325081">
    <property type="component" value="Unassembled WGS sequence"/>
</dbReference>
<dbReference type="AlphaFoldDB" id="A0A5A7QG50"/>
<gene>
    <name evidence="2" type="ORF">STAS_21226</name>
</gene>
<feature type="compositionally biased region" description="Basic residues" evidence="1">
    <location>
        <begin position="1"/>
        <end position="13"/>
    </location>
</feature>
<protein>
    <submittedName>
        <fullName evidence="2">Basic helix-loop-helix (BHLH) DNA-bindingsuperfamily protein</fullName>
    </submittedName>
</protein>
<accession>A0A5A7QG50</accession>
<name>A0A5A7QG50_STRAF</name>
<sequence>MAHRKSLHGRRIYGGKNSQPQPQGEVDCHNEMPHARLAAGLLDPITSDRTSSIAAGVAVCVIPSIEPPVNSVGEEAGAAETTASWRRYVAAGTTNEAVGRSVALGT</sequence>
<evidence type="ECO:0000313" key="2">
    <source>
        <dbReference type="EMBL" id="GER44329.1"/>
    </source>
</evidence>
<keyword evidence="2" id="KW-0238">DNA-binding</keyword>
<dbReference type="EMBL" id="BKCP01006904">
    <property type="protein sequence ID" value="GER44329.1"/>
    <property type="molecule type" value="Genomic_DNA"/>
</dbReference>
<proteinExistence type="predicted"/>
<comment type="caution">
    <text evidence="2">The sequence shown here is derived from an EMBL/GenBank/DDBJ whole genome shotgun (WGS) entry which is preliminary data.</text>
</comment>
<organism evidence="2 3">
    <name type="scientific">Striga asiatica</name>
    <name type="common">Asiatic witchweed</name>
    <name type="synonym">Buchnera asiatica</name>
    <dbReference type="NCBI Taxonomy" id="4170"/>
    <lineage>
        <taxon>Eukaryota</taxon>
        <taxon>Viridiplantae</taxon>
        <taxon>Streptophyta</taxon>
        <taxon>Embryophyta</taxon>
        <taxon>Tracheophyta</taxon>
        <taxon>Spermatophyta</taxon>
        <taxon>Magnoliopsida</taxon>
        <taxon>eudicotyledons</taxon>
        <taxon>Gunneridae</taxon>
        <taxon>Pentapetalae</taxon>
        <taxon>asterids</taxon>
        <taxon>lamiids</taxon>
        <taxon>Lamiales</taxon>
        <taxon>Orobanchaceae</taxon>
        <taxon>Buchnereae</taxon>
        <taxon>Striga</taxon>
    </lineage>
</organism>
<keyword evidence="3" id="KW-1185">Reference proteome</keyword>
<reference evidence="3" key="1">
    <citation type="journal article" date="2019" name="Curr. Biol.">
        <title>Genome Sequence of Striga asiatica Provides Insight into the Evolution of Plant Parasitism.</title>
        <authorList>
            <person name="Yoshida S."/>
            <person name="Kim S."/>
            <person name="Wafula E.K."/>
            <person name="Tanskanen J."/>
            <person name="Kim Y.M."/>
            <person name="Honaas L."/>
            <person name="Yang Z."/>
            <person name="Spallek T."/>
            <person name="Conn C.E."/>
            <person name="Ichihashi Y."/>
            <person name="Cheong K."/>
            <person name="Cui S."/>
            <person name="Der J.P."/>
            <person name="Gundlach H."/>
            <person name="Jiao Y."/>
            <person name="Hori C."/>
            <person name="Ishida J.K."/>
            <person name="Kasahara H."/>
            <person name="Kiba T."/>
            <person name="Kim M.S."/>
            <person name="Koo N."/>
            <person name="Laohavisit A."/>
            <person name="Lee Y.H."/>
            <person name="Lumba S."/>
            <person name="McCourt P."/>
            <person name="Mortimer J.C."/>
            <person name="Mutuku J.M."/>
            <person name="Nomura T."/>
            <person name="Sasaki-Sekimoto Y."/>
            <person name="Seto Y."/>
            <person name="Wang Y."/>
            <person name="Wakatake T."/>
            <person name="Sakakibara H."/>
            <person name="Demura T."/>
            <person name="Yamaguchi S."/>
            <person name="Yoneyama K."/>
            <person name="Manabe R.I."/>
            <person name="Nelson D.C."/>
            <person name="Schulman A.H."/>
            <person name="Timko M.P."/>
            <person name="dePamphilis C.W."/>
            <person name="Choi D."/>
            <person name="Shirasu K."/>
        </authorList>
    </citation>
    <scope>NUCLEOTIDE SEQUENCE [LARGE SCALE GENOMIC DNA]</scope>
    <source>
        <strain evidence="3">cv. UVA1</strain>
    </source>
</reference>
<evidence type="ECO:0000313" key="3">
    <source>
        <dbReference type="Proteomes" id="UP000325081"/>
    </source>
</evidence>
<evidence type="ECO:0000256" key="1">
    <source>
        <dbReference type="SAM" id="MobiDB-lite"/>
    </source>
</evidence>
<feature type="region of interest" description="Disordered" evidence="1">
    <location>
        <begin position="1"/>
        <end position="32"/>
    </location>
</feature>